<accession>A0A553ND62</accession>
<feature type="compositionally biased region" description="Low complexity" evidence="3">
    <location>
        <begin position="714"/>
        <end position="727"/>
    </location>
</feature>
<dbReference type="OrthoDB" id="6109at2759"/>
<proteinExistence type="predicted"/>
<evidence type="ECO:0000313" key="7">
    <source>
        <dbReference type="EMBL" id="TRY63348.1"/>
    </source>
</evidence>
<dbReference type="Pfam" id="PF10433">
    <property type="entry name" value="Beta-prop_RSE1_1st"/>
    <property type="match status" value="1"/>
</dbReference>
<dbReference type="InterPro" id="IPR058543">
    <property type="entry name" value="Beta-prop_RSE1/DDB1/CPSF1_2nd"/>
</dbReference>
<dbReference type="InterPro" id="IPR004871">
    <property type="entry name" value="RSE1/DDB1/CPSF1_C"/>
</dbReference>
<name>A0A553ND62_TIGCA</name>
<organism evidence="7 8">
    <name type="scientific">Tigriopus californicus</name>
    <name type="common">Marine copepod</name>
    <dbReference type="NCBI Taxonomy" id="6832"/>
    <lineage>
        <taxon>Eukaryota</taxon>
        <taxon>Metazoa</taxon>
        <taxon>Ecdysozoa</taxon>
        <taxon>Arthropoda</taxon>
        <taxon>Crustacea</taxon>
        <taxon>Multicrustacea</taxon>
        <taxon>Hexanauplia</taxon>
        <taxon>Copepoda</taxon>
        <taxon>Harpacticoida</taxon>
        <taxon>Harpacticidae</taxon>
        <taxon>Tigriopus</taxon>
    </lineage>
</organism>
<feature type="domain" description="RSE1/DDB1/CPSF1 first beta-propeller" evidence="5">
    <location>
        <begin position="31"/>
        <end position="422"/>
    </location>
</feature>
<gene>
    <name evidence="7" type="ORF">TCAL_04931</name>
</gene>
<dbReference type="Gene3D" id="2.130.10.10">
    <property type="entry name" value="YVTN repeat-like/Quinoprotein amine dehydrogenase"/>
    <property type="match status" value="2"/>
</dbReference>
<dbReference type="InterPro" id="IPR050358">
    <property type="entry name" value="RSE1/DDB1/CFT1"/>
</dbReference>
<dbReference type="FunFam" id="2.130.10.10:FF:000100">
    <property type="entry name" value="Cleavage and polyadenylation specificity factor subunit 1"/>
    <property type="match status" value="1"/>
</dbReference>
<evidence type="ECO:0000313" key="8">
    <source>
        <dbReference type="Proteomes" id="UP000318571"/>
    </source>
</evidence>
<dbReference type="Pfam" id="PF03178">
    <property type="entry name" value="CPSF_A"/>
    <property type="match status" value="1"/>
</dbReference>
<evidence type="ECO:0000256" key="2">
    <source>
        <dbReference type="ARBA" id="ARBA00023242"/>
    </source>
</evidence>
<feature type="domain" description="RSE1/DDB1/CPSF1 second beta-propeller" evidence="6">
    <location>
        <begin position="541"/>
        <end position="989"/>
    </location>
</feature>
<keyword evidence="8" id="KW-1185">Reference proteome</keyword>
<dbReference type="SUPFAM" id="SSF50978">
    <property type="entry name" value="WD40 repeat-like"/>
    <property type="match status" value="1"/>
</dbReference>
<evidence type="ECO:0000256" key="1">
    <source>
        <dbReference type="ARBA" id="ARBA00004123"/>
    </source>
</evidence>
<dbReference type="OMA" id="PMTKFKL"/>
<evidence type="ECO:0008006" key="9">
    <source>
        <dbReference type="Google" id="ProtNLM"/>
    </source>
</evidence>
<dbReference type="GO" id="GO:0003676">
    <property type="term" value="F:nucleic acid binding"/>
    <property type="evidence" value="ECO:0007669"/>
    <property type="project" value="InterPro"/>
</dbReference>
<sequence>MNLGLNASSGSGSSSSHLFSLVRCPLAASGIEESIAARFLDVSEDQLVTIGANVLKVFRIRPQNLTDTGQYDDLNPPKMRLECMATWTLSSPIQSIGKVRFLNARRDSLVLSFLDAKISVIDYDPETHDLKTVSLHIFEDQEVRSGYASNQSIPFIRVDPDSRCAAMLIYGRKIVILPFKRDLLVSTEDELLTGEPHAGKSAAPVLSSYALDLSTVLPAHTVENVIDIQFLHGYNQPTLMILYEPLKTCPGRIAVRKDTCRLDVVTLDVKERVCAFIWSKENLPFDCLKAIPVPKPIGGTLVFSVNAVHYLNQGIPAFGLSLNSIGDATLENIARQELVSLTLDCAQAVFITPERAVISLRGGEIYVMSLILDGGIRSVRGFHFDRAAASVLTTCLTVLEDRFLFLGSRLGNSLLLQFREKELNSIPEAVIETIEPPLKKKRTDGNEDWMASDVGDIKDVDLEVYGREDKVATSRVSSYSFEVCDSLLNIGPCGNVSMGDPAFLSEEFNSAKMADPDVELVTTSGHGKNGALCVLQKTIRPQVVTTFELPGCLNMWTVHGDTDLANGHAFLILSRADSTMVLQTGQEINELDSSGFFTQGSTIFTGNMGNNKYIIQVSQNGAWLLKGSKRVQHLPLELSGPIVRASCADPYLVIMTSEGQLVLLTLETKVGSPKLSILKANLKSRSKLLNICAYKDVSGLFTTEAPETVDESGASVKAPSSTSVSTAPPIPDIEDEDALLYGDAAPTNLFAGDSRTASSSNPDPLSGGGSAPFWRKHMKPHKASFWVFLYREDGHLEILTLPDFSVKYVVHQFYLGHDVLVDGTTASEESIGSSSLKVEASPAITEILMVGLGAQGSRPVLLARSQDHELLCYEVFPFYEKTDKDQIKIRFKKTKHGLILRERRGKTRKEAMAAPKSSMRVFHDIAGYEGVFLCGPYPHWLMLTSRGELRTHPMPIDGPVPCFAAFHNVNCPQGFLYFNKKGELRICVLPTHLSYDAPWPVRKVPLRLTPHFITYHLESKTYAVVTSSSEPTKQVWKFNGDDKELVDETRDDRYPWPSKDMFTLQLFSPVSWEPIPNTKELMNEWERCTSLKHLCLSSEGLHSGQRGYIVCGTSYSYGEDVTPRGYIRIYDVIEVIPEPGQPLTKNKIKTVYDKEQKGPVTSITAVNGYLVATVGQKIYIFQFKNKDLFGVAFIDSQIYIHQLVSLKNFILVGDVMKSVDLLQFQQDYRTLAVISRDSHPLEVYSCEYIVDNNVLAFMVTDADKNMAIFMYQPDNRESRGGQQLVRKADFHLGQHVNTIFRIRAKITDPTTSGRVITGWEKRQVTWFATLDGALGYLLPCAEKTFRRLQMLLNVLNHAIPHPAGLNPKASRIIRQQRKDLLNPAKSVVDGDLVFKFTDMSHPMKHDFAKKIGTSALDLMDDLAELDRMAAHF</sequence>
<evidence type="ECO:0000256" key="3">
    <source>
        <dbReference type="SAM" id="MobiDB-lite"/>
    </source>
</evidence>
<evidence type="ECO:0000259" key="5">
    <source>
        <dbReference type="Pfam" id="PF10433"/>
    </source>
</evidence>
<dbReference type="InterPro" id="IPR018846">
    <property type="entry name" value="Beta-prop_RSE1/DDB1/CPSF1_1st"/>
</dbReference>
<dbReference type="GO" id="GO:0005634">
    <property type="term" value="C:nucleus"/>
    <property type="evidence" value="ECO:0007669"/>
    <property type="project" value="UniProtKB-SubCell"/>
</dbReference>
<feature type="domain" description="RSE1/DDB1/CPSF1 C-terminal" evidence="4">
    <location>
        <begin position="1062"/>
        <end position="1398"/>
    </location>
</feature>
<keyword evidence="2" id="KW-0539">Nucleus</keyword>
<dbReference type="Proteomes" id="UP000318571">
    <property type="component" value="Chromosome 10"/>
</dbReference>
<evidence type="ECO:0000259" key="4">
    <source>
        <dbReference type="Pfam" id="PF03178"/>
    </source>
</evidence>
<dbReference type="Gene3D" id="1.10.150.910">
    <property type="match status" value="1"/>
</dbReference>
<comment type="caution">
    <text evidence="7">The sequence shown here is derived from an EMBL/GenBank/DDBJ whole genome shotgun (WGS) entry which is preliminary data.</text>
</comment>
<comment type="subcellular location">
    <subcellularLocation>
        <location evidence="1">Nucleus</location>
    </subcellularLocation>
</comment>
<dbReference type="Pfam" id="PF23726">
    <property type="entry name" value="Beta-prop_RSE1_2nd"/>
    <property type="match status" value="1"/>
</dbReference>
<reference evidence="7 8" key="1">
    <citation type="journal article" date="2018" name="Nat. Ecol. Evol.">
        <title>Genomic signatures of mitonuclear coevolution across populations of Tigriopus californicus.</title>
        <authorList>
            <person name="Barreto F.S."/>
            <person name="Watson E.T."/>
            <person name="Lima T.G."/>
            <person name="Willett C.S."/>
            <person name="Edmands S."/>
            <person name="Li W."/>
            <person name="Burton R.S."/>
        </authorList>
    </citation>
    <scope>NUCLEOTIDE SEQUENCE [LARGE SCALE GENOMIC DNA]</scope>
    <source>
        <strain evidence="7 8">San Diego</strain>
    </source>
</reference>
<dbReference type="PANTHER" id="PTHR10644">
    <property type="entry name" value="DNA REPAIR/RNA PROCESSING CPSF FAMILY"/>
    <property type="match status" value="1"/>
</dbReference>
<protein>
    <recommendedName>
        <fullName evidence="9">Cleavage/polyadenylation specificity factor A subunit C-terminal domain-containing protein</fullName>
    </recommendedName>
</protein>
<dbReference type="EMBL" id="VCGU01000458">
    <property type="protein sequence ID" value="TRY63348.1"/>
    <property type="molecule type" value="Genomic_DNA"/>
</dbReference>
<dbReference type="InterPro" id="IPR015943">
    <property type="entry name" value="WD40/YVTN_repeat-like_dom_sf"/>
</dbReference>
<feature type="region of interest" description="Disordered" evidence="3">
    <location>
        <begin position="708"/>
        <end position="730"/>
    </location>
</feature>
<dbReference type="STRING" id="6832.A0A553ND62"/>
<evidence type="ECO:0000259" key="6">
    <source>
        <dbReference type="Pfam" id="PF23726"/>
    </source>
</evidence>
<dbReference type="InterPro" id="IPR036322">
    <property type="entry name" value="WD40_repeat_dom_sf"/>
</dbReference>